<dbReference type="InterPro" id="IPR002376">
    <property type="entry name" value="Formyl_transf_N"/>
</dbReference>
<reference evidence="2 3" key="2">
    <citation type="journal article" date="2023" name="Plant Pathol.">
        <title>Dismantling and reorganizing Pseudomonas marginalis sensu#lato.</title>
        <authorList>
            <person name="Sawada H."/>
            <person name="Fujikawa T."/>
            <person name="Satou M."/>
        </authorList>
    </citation>
    <scope>NUCLEOTIDE SEQUENCE [LARGE SCALE GENOMIC DNA]</scope>
    <source>
        <strain evidence="2 3">MAFF 302030</strain>
    </source>
</reference>
<dbReference type="Pfam" id="PF00551">
    <property type="entry name" value="Formyl_trans_N"/>
    <property type="match status" value="1"/>
</dbReference>
<gene>
    <name evidence="2" type="ORF">M1B34_06820</name>
</gene>
<accession>A0A9X1YTS4</accession>
<dbReference type="RefSeq" id="WP_268264720.1">
    <property type="nucleotide sequence ID" value="NZ_JALQCW010000012.1"/>
</dbReference>
<dbReference type="InterPro" id="IPR036477">
    <property type="entry name" value="Formyl_transf_N_sf"/>
</dbReference>
<sequence length="241" mass="26400">MSPPRLVILCAYTARSVAYLQGLAAAGIQPASVIVYGAGGGPLQTTRDLQVRPLPGLFCPDLSQDLDACLNALQWPHEVCAAQALDDAELLACVERQAPDLLVYSGYGGQLVPPALLRRQPVLHIHSGWLPDYRGSTTLYYQVLEQRQCAASALLLDEQIDTGPVVARQQYPLPPAGMDIDYLYDNAIRADLLVRVLARWRHDPEALQALPAEAEQPPYFIIHPLLKHLALLAVDRAEETP</sequence>
<organism evidence="2 3">
    <name type="scientific">Pseudomonas morbosilactucae</name>
    <dbReference type="NCBI Taxonomy" id="2938197"/>
    <lineage>
        <taxon>Bacteria</taxon>
        <taxon>Pseudomonadati</taxon>
        <taxon>Pseudomonadota</taxon>
        <taxon>Gammaproteobacteria</taxon>
        <taxon>Pseudomonadales</taxon>
        <taxon>Pseudomonadaceae</taxon>
        <taxon>Pseudomonas</taxon>
    </lineage>
</organism>
<dbReference type="Proteomes" id="UP001155059">
    <property type="component" value="Unassembled WGS sequence"/>
</dbReference>
<evidence type="ECO:0000313" key="2">
    <source>
        <dbReference type="EMBL" id="MCK9797456.1"/>
    </source>
</evidence>
<feature type="domain" description="Formyl transferase N-terminal" evidence="1">
    <location>
        <begin position="78"/>
        <end position="175"/>
    </location>
</feature>
<dbReference type="AlphaFoldDB" id="A0A9X1YTS4"/>
<evidence type="ECO:0000259" key="1">
    <source>
        <dbReference type="Pfam" id="PF00551"/>
    </source>
</evidence>
<dbReference type="EMBL" id="JALQCW010000012">
    <property type="protein sequence ID" value="MCK9797456.1"/>
    <property type="molecule type" value="Genomic_DNA"/>
</dbReference>
<comment type="caution">
    <text evidence="2">The sequence shown here is derived from an EMBL/GenBank/DDBJ whole genome shotgun (WGS) entry which is preliminary data.</text>
</comment>
<protein>
    <submittedName>
        <fullName evidence="2">Methionyl-tRNA formyltransferase</fullName>
    </submittedName>
</protein>
<proteinExistence type="predicted"/>
<name>A0A9X1YTS4_9PSED</name>
<evidence type="ECO:0000313" key="3">
    <source>
        <dbReference type="Proteomes" id="UP001155059"/>
    </source>
</evidence>
<dbReference type="SUPFAM" id="SSF53328">
    <property type="entry name" value="Formyltransferase"/>
    <property type="match status" value="1"/>
</dbReference>
<reference evidence="2 3" key="1">
    <citation type="journal article" date="2022" name="Int. J. Syst. Evol. Microbiol.">
        <title>Pseudomonas aegrilactucae sp. nov. and Pseudomonas morbosilactucae sp. nov., pathogens causing bacterial rot of lettuce in Japan.</title>
        <authorList>
            <person name="Sawada H."/>
            <person name="Fujikawa T."/>
            <person name="Satou M."/>
        </authorList>
    </citation>
    <scope>NUCLEOTIDE SEQUENCE [LARGE SCALE GENOMIC DNA]</scope>
    <source>
        <strain evidence="2 3">MAFF 302030</strain>
    </source>
</reference>
<dbReference type="Gene3D" id="3.40.50.170">
    <property type="entry name" value="Formyl transferase, N-terminal domain"/>
    <property type="match status" value="1"/>
</dbReference>